<feature type="domain" description="Smr" evidence="1">
    <location>
        <begin position="12"/>
        <end position="82"/>
    </location>
</feature>
<dbReference type="InterPro" id="IPR002625">
    <property type="entry name" value="Smr_dom"/>
</dbReference>
<evidence type="ECO:0000313" key="3">
    <source>
        <dbReference type="Proteomes" id="UP000651482"/>
    </source>
</evidence>
<dbReference type="AlphaFoldDB" id="A0A926D9Q0"/>
<accession>A0A926D9Q0</accession>
<dbReference type="PROSITE" id="PS50828">
    <property type="entry name" value="SMR"/>
    <property type="match status" value="1"/>
</dbReference>
<proteinExistence type="predicted"/>
<dbReference type="SUPFAM" id="SSF160443">
    <property type="entry name" value="SMR domain-like"/>
    <property type="match status" value="1"/>
</dbReference>
<dbReference type="Gene3D" id="3.30.1370.110">
    <property type="match status" value="1"/>
</dbReference>
<gene>
    <name evidence="2" type="ORF">IAG03_08520</name>
</gene>
<dbReference type="Pfam" id="PF01713">
    <property type="entry name" value="Smr"/>
    <property type="match status" value="1"/>
</dbReference>
<reference evidence="2" key="1">
    <citation type="submission" date="2020-08" db="EMBL/GenBank/DDBJ databases">
        <title>Genome public.</title>
        <authorList>
            <person name="Liu C."/>
            <person name="Sun Q."/>
        </authorList>
    </citation>
    <scope>NUCLEOTIDE SEQUENCE</scope>
    <source>
        <strain evidence="2">NSJ-40</strain>
    </source>
</reference>
<comment type="caution">
    <text evidence="2">The sequence shown here is derived from an EMBL/GenBank/DDBJ whole genome shotgun (WGS) entry which is preliminary data.</text>
</comment>
<sequence length="84" mass="9664">MKVKKSGAIIEVDLHGLRTEDAEYRLLHLIDHAGPEITEILVIHGYSRGQALRDMVRETLSHPRIKSRLKTLNEGQTRLLLRKK</sequence>
<dbReference type="Proteomes" id="UP000651482">
    <property type="component" value="Unassembled WGS sequence"/>
</dbReference>
<dbReference type="InterPro" id="IPR036063">
    <property type="entry name" value="Smr_dom_sf"/>
</dbReference>
<name>A0A926D9Q0_9FIRM</name>
<keyword evidence="3" id="KW-1185">Reference proteome</keyword>
<dbReference type="RefSeq" id="WP_249319692.1">
    <property type="nucleotide sequence ID" value="NZ_JACRSN010000011.1"/>
</dbReference>
<protein>
    <submittedName>
        <fullName evidence="2">Smr/MutS family protein</fullName>
    </submittedName>
</protein>
<evidence type="ECO:0000259" key="1">
    <source>
        <dbReference type="PROSITE" id="PS50828"/>
    </source>
</evidence>
<organism evidence="2 3">
    <name type="scientific">Yeguia hominis</name>
    <dbReference type="NCBI Taxonomy" id="2763662"/>
    <lineage>
        <taxon>Bacteria</taxon>
        <taxon>Bacillati</taxon>
        <taxon>Bacillota</taxon>
        <taxon>Clostridia</taxon>
        <taxon>Eubacteriales</taxon>
        <taxon>Yeguiaceae</taxon>
        <taxon>Yeguia</taxon>
    </lineage>
</organism>
<evidence type="ECO:0000313" key="2">
    <source>
        <dbReference type="EMBL" id="MBC8534043.1"/>
    </source>
</evidence>
<dbReference type="EMBL" id="JACRSN010000011">
    <property type="protein sequence ID" value="MBC8534043.1"/>
    <property type="molecule type" value="Genomic_DNA"/>
</dbReference>